<dbReference type="Gene3D" id="3.60.21.10">
    <property type="match status" value="1"/>
</dbReference>
<name>A0A1E7EL09_9STRA</name>
<dbReference type="Proteomes" id="UP000095751">
    <property type="component" value="Unassembled WGS sequence"/>
</dbReference>
<proteinExistence type="predicted"/>
<feature type="region of interest" description="Disordered" evidence="1">
    <location>
        <begin position="1"/>
        <end position="22"/>
    </location>
</feature>
<dbReference type="PANTHER" id="PTHR36492">
    <property type="match status" value="1"/>
</dbReference>
<evidence type="ECO:0000256" key="1">
    <source>
        <dbReference type="SAM" id="MobiDB-lite"/>
    </source>
</evidence>
<protein>
    <submittedName>
        <fullName evidence="2">Uncharacterized protein</fullName>
    </submittedName>
</protein>
<feature type="compositionally biased region" description="Low complexity" evidence="1">
    <location>
        <begin position="339"/>
        <end position="361"/>
    </location>
</feature>
<dbReference type="InterPro" id="IPR029052">
    <property type="entry name" value="Metallo-depent_PP-like"/>
</dbReference>
<dbReference type="OrthoDB" id="550558at2759"/>
<sequence>MTSALYDANDKDKDKDDNNNKDIKIENKDIDIDSTNRKIHYLSNIQKIYCISDLHVDSDENMNWIQNQCHDFTVAFGDNDSNNESTNNSNSTNSNSNSIIIVAGDISHQLQKIETTLKLLIDTGAYIVFVPGNHEAWLTKSELDNNMNLNLNGSDSNSTSTATASVQQSFNSITKLKQIQNLCYKLGVYTTGNCICVNGGMNGGIENENDNENDDSHKNNNDEVVWILPLDGWYDGSLSFHEHGQHEHEHEQHRHGQHYNLVSDFLKWPWVDFQRCIWPLSLWEEFDELELDDDQQNQNQSRSRLLKKIPYGLVDYFLQQNQKNILDVYHHEQHKRHQQQQQEQSRSSNTISTKSTNTSTKTTTTTLITVTHFLTNQQSLPDWCNIQESKFNIKEWLEHGVPGISAKFALVAGSSKIDQQIRSIQILNNNGHNENGNELLSDNNCKNKRIHIFGHSHRPKDFIYDGIRYIHNPLGKPRERKTIIRYWEQYGGGLKMLQKRMKDQRQLREKQRQQRRTNNT</sequence>
<dbReference type="SUPFAM" id="SSF56300">
    <property type="entry name" value="Metallo-dependent phosphatases"/>
    <property type="match status" value="2"/>
</dbReference>
<dbReference type="InterPro" id="IPR052963">
    <property type="entry name" value="Pantetheine_PDE"/>
</dbReference>
<dbReference type="AlphaFoldDB" id="A0A1E7EL09"/>
<keyword evidence="3" id="KW-1185">Reference proteome</keyword>
<feature type="region of interest" description="Disordered" evidence="1">
    <location>
        <begin position="331"/>
        <end position="361"/>
    </location>
</feature>
<evidence type="ECO:0000313" key="3">
    <source>
        <dbReference type="Proteomes" id="UP000095751"/>
    </source>
</evidence>
<accession>A0A1E7EL09</accession>
<dbReference type="InParanoid" id="A0A1E7EL09"/>
<dbReference type="KEGG" id="fcy:FRACYDRAFT_254149"/>
<evidence type="ECO:0000313" key="2">
    <source>
        <dbReference type="EMBL" id="OEU06601.1"/>
    </source>
</evidence>
<dbReference type="EMBL" id="KV784405">
    <property type="protein sequence ID" value="OEU06601.1"/>
    <property type="molecule type" value="Genomic_DNA"/>
</dbReference>
<dbReference type="PANTHER" id="PTHR36492:SF2">
    <property type="entry name" value="[ACYL-CARRIER-PROTEIN] PHOSPHODIESTERASE PPTH"/>
    <property type="match status" value="1"/>
</dbReference>
<feature type="compositionally biased region" description="Basic and acidic residues" evidence="1">
    <location>
        <begin position="8"/>
        <end position="22"/>
    </location>
</feature>
<organism evidence="2 3">
    <name type="scientific">Fragilariopsis cylindrus CCMP1102</name>
    <dbReference type="NCBI Taxonomy" id="635003"/>
    <lineage>
        <taxon>Eukaryota</taxon>
        <taxon>Sar</taxon>
        <taxon>Stramenopiles</taxon>
        <taxon>Ochrophyta</taxon>
        <taxon>Bacillariophyta</taxon>
        <taxon>Bacillariophyceae</taxon>
        <taxon>Bacillariophycidae</taxon>
        <taxon>Bacillariales</taxon>
        <taxon>Bacillariaceae</taxon>
        <taxon>Fragilariopsis</taxon>
    </lineage>
</organism>
<gene>
    <name evidence="2" type="ORF">FRACYDRAFT_254149</name>
</gene>
<reference evidence="2 3" key="1">
    <citation type="submission" date="2016-09" db="EMBL/GenBank/DDBJ databases">
        <title>Extensive genetic diversity and differential bi-allelic expression allows diatom success in the polar Southern Ocean.</title>
        <authorList>
            <consortium name="DOE Joint Genome Institute"/>
            <person name="Mock T."/>
            <person name="Otillar R.P."/>
            <person name="Strauss J."/>
            <person name="Dupont C."/>
            <person name="Frickenhaus S."/>
            <person name="Maumus F."/>
            <person name="Mcmullan M."/>
            <person name="Sanges R."/>
            <person name="Schmutz J."/>
            <person name="Toseland A."/>
            <person name="Valas R."/>
            <person name="Veluchamy A."/>
            <person name="Ward B.J."/>
            <person name="Allen A."/>
            <person name="Barry K."/>
            <person name="Falciatore A."/>
            <person name="Ferrante M."/>
            <person name="Fortunato A.E."/>
            <person name="Gloeckner G."/>
            <person name="Gruber A."/>
            <person name="Hipkin R."/>
            <person name="Janech M."/>
            <person name="Kroth P."/>
            <person name="Leese F."/>
            <person name="Lindquist E."/>
            <person name="Lyon B.R."/>
            <person name="Martin J."/>
            <person name="Mayer C."/>
            <person name="Parker M."/>
            <person name="Quesneville H."/>
            <person name="Raymond J."/>
            <person name="Uhlig C."/>
            <person name="Valentin K.U."/>
            <person name="Worden A.Z."/>
            <person name="Armbrust E.V."/>
            <person name="Bowler C."/>
            <person name="Green B."/>
            <person name="Moulton V."/>
            <person name="Van Oosterhout C."/>
            <person name="Grigoriev I."/>
        </authorList>
    </citation>
    <scope>NUCLEOTIDE SEQUENCE [LARGE SCALE GENOMIC DNA]</scope>
    <source>
        <strain evidence="2 3">CCMP1102</strain>
    </source>
</reference>